<dbReference type="Pfam" id="PF14101">
    <property type="entry name" value="DUF4275"/>
    <property type="match status" value="1"/>
</dbReference>
<evidence type="ECO:0000313" key="2">
    <source>
        <dbReference type="Proteomes" id="UP001589854"/>
    </source>
</evidence>
<keyword evidence="2" id="KW-1185">Reference proteome</keyword>
<dbReference type="EMBL" id="JBHLVO010000031">
    <property type="protein sequence ID" value="MFC0274210.1"/>
    <property type="molecule type" value="Genomic_DNA"/>
</dbReference>
<dbReference type="RefSeq" id="WP_378938232.1">
    <property type="nucleotide sequence ID" value="NZ_JBHLVO010000031.1"/>
</dbReference>
<accession>A0ABV6GL03</accession>
<proteinExistence type="predicted"/>
<sequence length="97" mass="11886">MDDFLWHLCSWKKVKCLEKEEAIEAFKNQTKHKCTTFYQFIDEAYFLENAKTLTIEELSYVDYHMYHSDIYIMDWDSKWTFIMTHESECGPYFIKNV</sequence>
<comment type="caution">
    <text evidence="1">The sequence shown here is derived from an EMBL/GenBank/DDBJ whole genome shotgun (WGS) entry which is preliminary data.</text>
</comment>
<evidence type="ECO:0000313" key="1">
    <source>
        <dbReference type="EMBL" id="MFC0274210.1"/>
    </source>
</evidence>
<gene>
    <name evidence="1" type="ORF">ACFFIX_22945</name>
</gene>
<reference evidence="1 2" key="1">
    <citation type="submission" date="2024-09" db="EMBL/GenBank/DDBJ databases">
        <authorList>
            <person name="Sun Q."/>
            <person name="Mori K."/>
        </authorList>
    </citation>
    <scope>NUCLEOTIDE SEQUENCE [LARGE SCALE GENOMIC DNA]</scope>
    <source>
        <strain evidence="1 2">CCM 7228</strain>
    </source>
</reference>
<protein>
    <submittedName>
        <fullName evidence="1">DUF4275 family protein</fullName>
    </submittedName>
</protein>
<dbReference type="InterPro" id="IPR025454">
    <property type="entry name" value="DUF4275"/>
</dbReference>
<dbReference type="Proteomes" id="UP001589854">
    <property type="component" value="Unassembled WGS sequence"/>
</dbReference>
<organism evidence="1 2">
    <name type="scientific">Metabacillus herbersteinensis</name>
    <dbReference type="NCBI Taxonomy" id="283816"/>
    <lineage>
        <taxon>Bacteria</taxon>
        <taxon>Bacillati</taxon>
        <taxon>Bacillota</taxon>
        <taxon>Bacilli</taxon>
        <taxon>Bacillales</taxon>
        <taxon>Bacillaceae</taxon>
        <taxon>Metabacillus</taxon>
    </lineage>
</organism>
<name>A0ABV6GL03_9BACI</name>